<dbReference type="RefSeq" id="WP_206230901.1">
    <property type="nucleotide sequence ID" value="NZ_JAFIWB010000031.1"/>
</dbReference>
<name>A0ABS3BA31_9XANT</name>
<comment type="caution">
    <text evidence="1">The sequence shown here is derived from an EMBL/GenBank/DDBJ whole genome shotgun (WGS) entry which is preliminary data.</text>
</comment>
<dbReference type="InterPro" id="IPR028978">
    <property type="entry name" value="Chorismate_lyase_/UTRA_dom_sf"/>
</dbReference>
<keyword evidence="2" id="KW-1185">Reference proteome</keyword>
<gene>
    <name evidence="1" type="ORF">JR064_20090</name>
</gene>
<organism evidence="1 2">
    <name type="scientific">Xanthomonas bonasiae</name>
    <dbReference type="NCBI Taxonomy" id="2810351"/>
    <lineage>
        <taxon>Bacteria</taxon>
        <taxon>Pseudomonadati</taxon>
        <taxon>Pseudomonadota</taxon>
        <taxon>Gammaproteobacteria</taxon>
        <taxon>Lysobacterales</taxon>
        <taxon>Lysobacteraceae</taxon>
        <taxon>Xanthomonas</taxon>
    </lineage>
</organism>
<dbReference type="SUPFAM" id="SSF64288">
    <property type="entry name" value="Chorismate lyase-like"/>
    <property type="match status" value="1"/>
</dbReference>
<dbReference type="EMBL" id="JAFIWB010000031">
    <property type="protein sequence ID" value="MBN6104470.1"/>
    <property type="molecule type" value="Genomic_DNA"/>
</dbReference>
<proteinExistence type="predicted"/>
<evidence type="ECO:0000313" key="2">
    <source>
        <dbReference type="Proteomes" id="UP000695802"/>
    </source>
</evidence>
<reference evidence="1 2" key="1">
    <citation type="submission" date="2021-02" db="EMBL/GenBank/DDBJ databases">
        <title>Taxonomically Unique Crown Gall-Associated Xanthomonas Stains Have Deficiency in Virulence Repertories.</title>
        <authorList>
            <person name="Mafakheri H."/>
            <person name="Taghavi S.M."/>
            <person name="Dimkic I."/>
            <person name="Nemanja K."/>
            <person name="Osdaghi E."/>
        </authorList>
    </citation>
    <scope>NUCLEOTIDE SEQUENCE [LARGE SCALE GENOMIC DNA]</scope>
    <source>
        <strain evidence="1 2">FX4</strain>
    </source>
</reference>
<sequence>MTSHLLASWTASPDTTSAEPYAGSLWAEAMPSQRLSDYLALQGSTTFFLEAVAGLPVEVEVLGQCIEAQADGSEVLRRRSRLYVRDPGNILLVAESSIQLACIDAEQRQKLLDGSVGIGKLFDPHDRGLLEKTDLETLRVPAPRSLRTESTWAISRRYAMRLNGAHCVEVSEILNNESLERAR</sequence>
<dbReference type="Gene3D" id="3.40.1410.10">
    <property type="entry name" value="Chorismate lyase-like"/>
    <property type="match status" value="1"/>
</dbReference>
<accession>A0ABS3BA31</accession>
<dbReference type="Proteomes" id="UP000695802">
    <property type="component" value="Unassembled WGS sequence"/>
</dbReference>
<evidence type="ECO:0000313" key="1">
    <source>
        <dbReference type="EMBL" id="MBN6104470.1"/>
    </source>
</evidence>
<protein>
    <recommendedName>
        <fullName evidence="3">Chorismate lyase</fullName>
    </recommendedName>
</protein>
<evidence type="ECO:0008006" key="3">
    <source>
        <dbReference type="Google" id="ProtNLM"/>
    </source>
</evidence>